<feature type="transmembrane region" description="Helical" evidence="1">
    <location>
        <begin position="35"/>
        <end position="54"/>
    </location>
</feature>
<keyword evidence="1" id="KW-1133">Transmembrane helix</keyword>
<keyword evidence="3" id="KW-1185">Reference proteome</keyword>
<keyword evidence="1" id="KW-0472">Membrane</keyword>
<protein>
    <submittedName>
        <fullName evidence="2">Uncharacterized protein</fullName>
    </submittedName>
</protein>
<accession>A0A842HQW4</accession>
<sequence length="156" mass="17523">MLRSQRPSAEEHAELLQKLGPLPIEGASWPRWIKIAAWVMLGLIAFQFVITATGPNGQNVNPYVAASLVACYVALVVVARYMTTSVTRITAEGIQQSWLSRRLITWDDIQFTKFIPLISSKKLICFVSKGRPVVFQGGTRELQTAFAQISLVYRRR</sequence>
<dbReference type="EMBL" id="JACJUU010000011">
    <property type="protein sequence ID" value="MBC2770663.1"/>
    <property type="molecule type" value="Genomic_DNA"/>
</dbReference>
<dbReference type="RefSeq" id="WP_185780341.1">
    <property type="nucleotide sequence ID" value="NZ_JACJUU010000011.1"/>
</dbReference>
<evidence type="ECO:0000256" key="1">
    <source>
        <dbReference type="SAM" id="Phobius"/>
    </source>
</evidence>
<feature type="transmembrane region" description="Helical" evidence="1">
    <location>
        <begin position="60"/>
        <end position="79"/>
    </location>
</feature>
<dbReference type="AlphaFoldDB" id="A0A842HQW4"/>
<comment type="caution">
    <text evidence="2">The sequence shown here is derived from an EMBL/GenBank/DDBJ whole genome shotgun (WGS) entry which is preliminary data.</text>
</comment>
<proteinExistence type="predicted"/>
<keyword evidence="1" id="KW-0812">Transmembrane</keyword>
<dbReference type="Proteomes" id="UP000545386">
    <property type="component" value="Unassembled WGS sequence"/>
</dbReference>
<name>A0A842HQW4_9BURK</name>
<reference evidence="2 3" key="1">
    <citation type="submission" date="2020-08" db="EMBL/GenBank/DDBJ databases">
        <title>Paraeoetvoesia sp. YC-7-48 draft genome sequence.</title>
        <authorList>
            <person name="Yao L."/>
        </authorList>
    </citation>
    <scope>NUCLEOTIDE SEQUENCE [LARGE SCALE GENOMIC DNA]</scope>
    <source>
        <strain evidence="3">YC-7-48</strain>
    </source>
</reference>
<gene>
    <name evidence="2" type="ORF">GTU67_12170</name>
</gene>
<organism evidence="2 3">
    <name type="scientific">Pusillimonas minor</name>
    <dbReference type="NCBI Taxonomy" id="2697024"/>
    <lineage>
        <taxon>Bacteria</taxon>
        <taxon>Pseudomonadati</taxon>
        <taxon>Pseudomonadota</taxon>
        <taxon>Betaproteobacteria</taxon>
        <taxon>Burkholderiales</taxon>
        <taxon>Alcaligenaceae</taxon>
        <taxon>Pusillimonas</taxon>
    </lineage>
</organism>
<evidence type="ECO:0000313" key="2">
    <source>
        <dbReference type="EMBL" id="MBC2770663.1"/>
    </source>
</evidence>
<evidence type="ECO:0000313" key="3">
    <source>
        <dbReference type="Proteomes" id="UP000545386"/>
    </source>
</evidence>